<keyword evidence="4" id="KW-0732">Signal</keyword>
<dbReference type="InterPro" id="IPR039458">
    <property type="entry name" value="FimA-like"/>
</dbReference>
<evidence type="ECO:0000313" key="6">
    <source>
        <dbReference type="Proteomes" id="UP000316142"/>
    </source>
</evidence>
<protein>
    <submittedName>
        <fullName evidence="5">Type 1 fimbrial protein</fullName>
    </submittedName>
</protein>
<dbReference type="SUPFAM" id="SSF49401">
    <property type="entry name" value="Bacterial adhesins"/>
    <property type="match status" value="1"/>
</dbReference>
<dbReference type="Gene3D" id="2.60.40.1090">
    <property type="entry name" value="Fimbrial-type adhesion domain"/>
    <property type="match status" value="1"/>
</dbReference>
<dbReference type="InterPro" id="IPR050263">
    <property type="entry name" value="Bact_Fimbrial_Adh_Pro"/>
</dbReference>
<dbReference type="Pfam" id="PF16970">
    <property type="entry name" value="FimA"/>
    <property type="match status" value="1"/>
</dbReference>
<evidence type="ECO:0000256" key="4">
    <source>
        <dbReference type="SAM" id="SignalP"/>
    </source>
</evidence>
<comment type="similarity">
    <text evidence="2">Belongs to the fimbrial protein family.</text>
</comment>
<keyword evidence="3" id="KW-0281">Fimbrium</keyword>
<name>A0ABY2Z9S7_9GAMM</name>
<feature type="chain" id="PRO_5045738994" evidence="4">
    <location>
        <begin position="23"/>
        <end position="183"/>
    </location>
</feature>
<feature type="signal peptide" evidence="4">
    <location>
        <begin position="1"/>
        <end position="22"/>
    </location>
</feature>
<reference evidence="5 6" key="1">
    <citation type="submission" date="2019-06" db="EMBL/GenBank/DDBJ databases">
        <title>Taxogenomics and systematics of the genus Pantoea.</title>
        <authorList>
            <person name="Tambong J.T."/>
        </authorList>
    </citation>
    <scope>NUCLEOTIDE SEQUENCE [LARGE SCALE GENOMIC DNA]</scope>
    <source>
        <strain evidence="5 6">LMG 2558</strain>
    </source>
</reference>
<evidence type="ECO:0000313" key="5">
    <source>
        <dbReference type="EMBL" id="TPV28281.1"/>
    </source>
</evidence>
<proteinExistence type="inferred from homology"/>
<dbReference type="InterPro" id="IPR036937">
    <property type="entry name" value="Adhesion_dom_fimbrial_sf"/>
</dbReference>
<gene>
    <name evidence="5" type="ORF">FJW00_09055</name>
</gene>
<accession>A0ABY2Z9S7</accession>
<sequence length="183" mass="18599">MKKIAFLTASVVSALLASQAFAVSNNTITFQGLVTGETCTVTVNGNTAKPLVLLPTVSTSALSNGNVAGKTTFEIGVTGCTGSDTDATTISTQLSGNNVTKAGNLGNLATEGAAENVEIQIVSNKENKIIPFGEGTFTGQGHLTLAAGVKNASATYTAQYVAVEKDAVAGAVEATMQYAIIYK</sequence>
<evidence type="ECO:0000256" key="2">
    <source>
        <dbReference type="ARBA" id="ARBA00006671"/>
    </source>
</evidence>
<dbReference type="PANTHER" id="PTHR33420">
    <property type="entry name" value="FIMBRIAL SUBUNIT ELFA-RELATED"/>
    <property type="match status" value="1"/>
</dbReference>
<keyword evidence="6" id="KW-1185">Reference proteome</keyword>
<dbReference type="InterPro" id="IPR008966">
    <property type="entry name" value="Adhesion_dom_sf"/>
</dbReference>
<evidence type="ECO:0000256" key="3">
    <source>
        <dbReference type="ARBA" id="ARBA00023263"/>
    </source>
</evidence>
<dbReference type="Proteomes" id="UP000316142">
    <property type="component" value="Unassembled WGS sequence"/>
</dbReference>
<dbReference type="PANTHER" id="PTHR33420:SF10">
    <property type="entry name" value="FIMBRIAE MAJOR SUBUNIT"/>
    <property type="match status" value="1"/>
</dbReference>
<dbReference type="EMBL" id="VHIZ01000038">
    <property type="protein sequence ID" value="TPV28281.1"/>
    <property type="molecule type" value="Genomic_DNA"/>
</dbReference>
<comment type="subcellular location">
    <subcellularLocation>
        <location evidence="1">Fimbrium</location>
    </subcellularLocation>
</comment>
<dbReference type="RefSeq" id="WP_058957525.1">
    <property type="nucleotide sequence ID" value="NZ_JBMUHZ010000011.1"/>
</dbReference>
<organism evidence="5 6">
    <name type="scientific">Pantoea anthophila</name>
    <dbReference type="NCBI Taxonomy" id="470931"/>
    <lineage>
        <taxon>Bacteria</taxon>
        <taxon>Pseudomonadati</taxon>
        <taxon>Pseudomonadota</taxon>
        <taxon>Gammaproteobacteria</taxon>
        <taxon>Enterobacterales</taxon>
        <taxon>Erwiniaceae</taxon>
        <taxon>Pantoea</taxon>
    </lineage>
</organism>
<evidence type="ECO:0000256" key="1">
    <source>
        <dbReference type="ARBA" id="ARBA00004561"/>
    </source>
</evidence>
<comment type="caution">
    <text evidence="5">The sequence shown here is derived from an EMBL/GenBank/DDBJ whole genome shotgun (WGS) entry which is preliminary data.</text>
</comment>